<feature type="transmembrane region" description="Helical" evidence="3">
    <location>
        <begin position="241"/>
        <end position="260"/>
    </location>
</feature>
<protein>
    <recommendedName>
        <fullName evidence="4">GGDEF domain-containing protein</fullName>
    </recommendedName>
</protein>
<dbReference type="InterPro" id="IPR000160">
    <property type="entry name" value="GGDEF_dom"/>
</dbReference>
<evidence type="ECO:0000313" key="6">
    <source>
        <dbReference type="Proteomes" id="UP000175691"/>
    </source>
</evidence>
<reference evidence="5 6" key="1">
    <citation type="submission" date="2016-08" db="EMBL/GenBank/DDBJ databases">
        <authorList>
            <person name="Seilhamer J.J."/>
        </authorList>
    </citation>
    <scope>NUCLEOTIDE SEQUENCE [LARGE SCALE GENOMIC DNA]</scope>
    <source>
        <strain evidence="5 6">KCTC 42603</strain>
    </source>
</reference>
<dbReference type="InterPro" id="IPR043128">
    <property type="entry name" value="Rev_trsase/Diguanyl_cyclase"/>
</dbReference>
<dbReference type="Gene3D" id="3.30.70.270">
    <property type="match status" value="1"/>
</dbReference>
<dbReference type="InterPro" id="IPR029787">
    <property type="entry name" value="Nucleotide_cyclase"/>
</dbReference>
<keyword evidence="3" id="KW-0472">Membrane</keyword>
<accession>A0A1E7ZGV7</accession>
<proteinExistence type="inferred from homology"/>
<dbReference type="NCBIfam" id="TIGR00254">
    <property type="entry name" value="GGDEF"/>
    <property type="match status" value="1"/>
</dbReference>
<dbReference type="RefSeq" id="WP_070123321.1">
    <property type="nucleotide sequence ID" value="NZ_MDHN01000003.1"/>
</dbReference>
<dbReference type="AlphaFoldDB" id="A0A1E7ZGV7"/>
<dbReference type="Gene3D" id="3.40.190.10">
    <property type="entry name" value="Periplasmic binding protein-like II"/>
    <property type="match status" value="2"/>
</dbReference>
<name>A0A1E7ZGV7_9ALTE</name>
<dbReference type="SUPFAM" id="SSF55073">
    <property type="entry name" value="Nucleotide cyclase"/>
    <property type="match status" value="1"/>
</dbReference>
<evidence type="ECO:0000256" key="1">
    <source>
        <dbReference type="ARBA" id="ARBA00010333"/>
    </source>
</evidence>
<gene>
    <name evidence="5" type="ORF">BFC18_02005</name>
</gene>
<organism evidence="5 6">
    <name type="scientific">Alteromonas confluentis</name>
    <dbReference type="NCBI Taxonomy" id="1656094"/>
    <lineage>
        <taxon>Bacteria</taxon>
        <taxon>Pseudomonadati</taxon>
        <taxon>Pseudomonadota</taxon>
        <taxon>Gammaproteobacteria</taxon>
        <taxon>Alteromonadales</taxon>
        <taxon>Alteromonadaceae</taxon>
        <taxon>Alteromonas/Salinimonas group</taxon>
        <taxon>Alteromonas</taxon>
    </lineage>
</organism>
<dbReference type="Proteomes" id="UP000175691">
    <property type="component" value="Unassembled WGS sequence"/>
</dbReference>
<dbReference type="OrthoDB" id="9180959at2"/>
<evidence type="ECO:0000259" key="4">
    <source>
        <dbReference type="PROSITE" id="PS50887"/>
    </source>
</evidence>
<dbReference type="Pfam" id="PF00497">
    <property type="entry name" value="SBP_bac_3"/>
    <property type="match status" value="1"/>
</dbReference>
<keyword evidence="6" id="KW-1185">Reference proteome</keyword>
<dbReference type="PROSITE" id="PS50887">
    <property type="entry name" value="GGDEF"/>
    <property type="match status" value="1"/>
</dbReference>
<dbReference type="PANTHER" id="PTHR35936">
    <property type="entry name" value="MEMBRANE-BOUND LYTIC MUREIN TRANSGLYCOSYLASE F"/>
    <property type="match status" value="1"/>
</dbReference>
<dbReference type="SMART" id="SM00267">
    <property type="entry name" value="GGDEF"/>
    <property type="match status" value="1"/>
</dbReference>
<dbReference type="Pfam" id="PF00990">
    <property type="entry name" value="GGDEF"/>
    <property type="match status" value="1"/>
</dbReference>
<sequence>MFAHQTLAAQTEIDTVTYCIDPDWMPYEALRNGQHIGISADYLSLISKLSGYKFKLVPTENWQDTMAAVESGGCMVTTMINRTPSRSHFLLFSNPYLEVPNVIIGQDNTPMLQGFEAVGNRVVGIVSGYRHAEYLARYYPEILTEYVDSEIDGLNKLASGDIDLMVGSLMGVYSAINANDLTDLKIVGFAEPFDMLSFGVNKNYSELLPKLNKAIDAIPEVRRVEIYKRWNSVRQVKQTRYVQVITVAFLGLALIGFIGWRKRLLKQYRREIAYKDEEIEILQSSLLERNRTLEFLSTRDAVTGLYNRNYVLQKCEEEISRFQRFHSPCTLIAVNIMVNQKPLSAGPASDALCKKLASLCLSTVRDVDIAGRSEPDRFVILCPQTELAAARHLAQRLLSMLIEESEPANTYYIGVAELQNGQTYQEWSDDLHRAISASRRQGGNCVMVSE</sequence>
<evidence type="ECO:0000256" key="2">
    <source>
        <dbReference type="ARBA" id="ARBA00022729"/>
    </source>
</evidence>
<keyword evidence="3" id="KW-1133">Transmembrane helix</keyword>
<dbReference type="STRING" id="1656094.BFC18_02005"/>
<evidence type="ECO:0000313" key="5">
    <source>
        <dbReference type="EMBL" id="OFC72700.1"/>
    </source>
</evidence>
<dbReference type="PANTHER" id="PTHR35936:SF32">
    <property type="entry name" value="MEMBRANE-BOUND LYTIC MUREIN TRANSGLYCOSYLASE F"/>
    <property type="match status" value="1"/>
</dbReference>
<comment type="caution">
    <text evidence="5">The sequence shown here is derived from an EMBL/GenBank/DDBJ whole genome shotgun (WGS) entry which is preliminary data.</text>
</comment>
<dbReference type="CDD" id="cd13708">
    <property type="entry name" value="PBP2_BvgS_like_1"/>
    <property type="match status" value="1"/>
</dbReference>
<comment type="similarity">
    <text evidence="1">Belongs to the bacterial solute-binding protein 3 family.</text>
</comment>
<dbReference type="CDD" id="cd01949">
    <property type="entry name" value="GGDEF"/>
    <property type="match status" value="1"/>
</dbReference>
<feature type="domain" description="GGDEF" evidence="4">
    <location>
        <begin position="327"/>
        <end position="450"/>
    </location>
</feature>
<dbReference type="SMART" id="SM00062">
    <property type="entry name" value="PBPb"/>
    <property type="match status" value="1"/>
</dbReference>
<keyword evidence="3" id="KW-0812">Transmembrane</keyword>
<dbReference type="InterPro" id="IPR001638">
    <property type="entry name" value="Solute-binding_3/MltF_N"/>
</dbReference>
<keyword evidence="2" id="KW-0732">Signal</keyword>
<dbReference type="SUPFAM" id="SSF53850">
    <property type="entry name" value="Periplasmic binding protein-like II"/>
    <property type="match status" value="1"/>
</dbReference>
<evidence type="ECO:0000256" key="3">
    <source>
        <dbReference type="SAM" id="Phobius"/>
    </source>
</evidence>
<dbReference type="EMBL" id="MDHN01000003">
    <property type="protein sequence ID" value="OFC72700.1"/>
    <property type="molecule type" value="Genomic_DNA"/>
</dbReference>